<evidence type="ECO:0000313" key="2">
    <source>
        <dbReference type="EMBL" id="GMA89823.1"/>
    </source>
</evidence>
<dbReference type="EMBL" id="BSVA01000001">
    <property type="protein sequence ID" value="GMA89823.1"/>
    <property type="molecule type" value="Genomic_DNA"/>
</dbReference>
<dbReference type="InterPro" id="IPR029058">
    <property type="entry name" value="AB_hydrolase_fold"/>
</dbReference>
<dbReference type="Proteomes" id="UP001157069">
    <property type="component" value="Unassembled WGS sequence"/>
</dbReference>
<organism evidence="2 3">
    <name type="scientific">Homoserinibacter gongjuensis</name>
    <dbReference type="NCBI Taxonomy" id="1162968"/>
    <lineage>
        <taxon>Bacteria</taxon>
        <taxon>Bacillati</taxon>
        <taxon>Actinomycetota</taxon>
        <taxon>Actinomycetes</taxon>
        <taxon>Micrococcales</taxon>
        <taxon>Microbacteriaceae</taxon>
        <taxon>Homoserinibacter</taxon>
    </lineage>
</organism>
<evidence type="ECO:0000313" key="3">
    <source>
        <dbReference type="Proteomes" id="UP001157069"/>
    </source>
</evidence>
<gene>
    <name evidence="2" type="ORF">GCM10025869_03520</name>
</gene>
<sequence>MIARPTLNFAIAETRPLATWQGLAPGVERWAVGGHSLGGVRACMYAADPANQVTALVLLGSYCSVDLSGAGLPVLSLAGENDRLSTPAEIADAAHLLPADAVFETIPDASHAQFGDYGTQPGDGPQDADDAVVRDAITDAVRALLGQ</sequence>
<feature type="domain" description="Alpha/beta hydrolase fold-5" evidence="1">
    <location>
        <begin position="5"/>
        <end position="125"/>
    </location>
</feature>
<dbReference type="InterPro" id="IPR029059">
    <property type="entry name" value="AB_hydrolase_5"/>
</dbReference>
<dbReference type="Gene3D" id="3.40.50.1820">
    <property type="entry name" value="alpha/beta hydrolase"/>
    <property type="match status" value="1"/>
</dbReference>
<protein>
    <recommendedName>
        <fullName evidence="1">Alpha/beta hydrolase fold-5 domain-containing protein</fullName>
    </recommendedName>
</protein>
<reference evidence="3" key="1">
    <citation type="journal article" date="2019" name="Int. J. Syst. Evol. Microbiol.">
        <title>The Global Catalogue of Microorganisms (GCM) 10K type strain sequencing project: providing services to taxonomists for standard genome sequencing and annotation.</title>
        <authorList>
            <consortium name="The Broad Institute Genomics Platform"/>
            <consortium name="The Broad Institute Genome Sequencing Center for Infectious Disease"/>
            <person name="Wu L."/>
            <person name="Ma J."/>
        </authorList>
    </citation>
    <scope>NUCLEOTIDE SEQUENCE [LARGE SCALE GENOMIC DNA]</scope>
    <source>
        <strain evidence="3">NBRC 108755</strain>
    </source>
</reference>
<keyword evidence="3" id="KW-1185">Reference proteome</keyword>
<proteinExistence type="predicted"/>
<accession>A0ABQ6JR02</accession>
<comment type="caution">
    <text evidence="2">The sequence shown here is derived from an EMBL/GenBank/DDBJ whole genome shotgun (WGS) entry which is preliminary data.</text>
</comment>
<evidence type="ECO:0000259" key="1">
    <source>
        <dbReference type="Pfam" id="PF12695"/>
    </source>
</evidence>
<dbReference type="Pfam" id="PF12695">
    <property type="entry name" value="Abhydrolase_5"/>
    <property type="match status" value="1"/>
</dbReference>
<dbReference type="SUPFAM" id="SSF53474">
    <property type="entry name" value="alpha/beta-Hydrolases"/>
    <property type="match status" value="1"/>
</dbReference>
<name>A0ABQ6JR02_9MICO</name>